<feature type="transmembrane region" description="Helical" evidence="15">
    <location>
        <begin position="107"/>
        <end position="128"/>
    </location>
</feature>
<dbReference type="Gene3D" id="3.30.450.40">
    <property type="match status" value="1"/>
</dbReference>
<feature type="domain" description="Signal transduction histidine kinase 5TM receptor LytS transmembrane region" evidence="18">
    <location>
        <begin position="30"/>
        <end position="196"/>
    </location>
</feature>
<gene>
    <name evidence="19" type="ORF">EV214_10840</name>
</gene>
<feature type="transmembrane region" description="Helical" evidence="15">
    <location>
        <begin position="174"/>
        <end position="194"/>
    </location>
</feature>
<feature type="domain" description="Histidine kinase/HSP90-like ATPase" evidence="16">
    <location>
        <begin position="466"/>
        <end position="564"/>
    </location>
</feature>
<dbReference type="InterPro" id="IPR010559">
    <property type="entry name" value="Sig_transdc_His_kin_internal"/>
</dbReference>
<evidence type="ECO:0000256" key="6">
    <source>
        <dbReference type="ARBA" id="ARBA00022679"/>
    </source>
</evidence>
<evidence type="ECO:0000256" key="1">
    <source>
        <dbReference type="ARBA" id="ARBA00000085"/>
    </source>
</evidence>
<dbReference type="InterPro" id="IPR036890">
    <property type="entry name" value="HATPase_C_sf"/>
</dbReference>
<evidence type="ECO:0000256" key="5">
    <source>
        <dbReference type="ARBA" id="ARBA00022553"/>
    </source>
</evidence>
<keyword evidence="4" id="KW-1003">Cell membrane</keyword>
<reference evidence="19 20" key="1">
    <citation type="submission" date="2019-03" db="EMBL/GenBank/DDBJ databases">
        <title>Genomic Encyclopedia of Type Strains, Phase IV (KMG-IV): sequencing the most valuable type-strain genomes for metagenomic binning, comparative biology and taxonomic classification.</title>
        <authorList>
            <person name="Goeker M."/>
        </authorList>
    </citation>
    <scope>NUCLEOTIDE SEQUENCE [LARGE SCALE GENOMIC DNA]</scope>
    <source>
        <strain evidence="19 20">DSM 102940</strain>
    </source>
</reference>
<dbReference type="GO" id="GO:0005886">
    <property type="term" value="C:plasma membrane"/>
    <property type="evidence" value="ECO:0007669"/>
    <property type="project" value="UniProtKB-SubCell"/>
</dbReference>
<evidence type="ECO:0000259" key="17">
    <source>
        <dbReference type="Pfam" id="PF06580"/>
    </source>
</evidence>
<dbReference type="PANTHER" id="PTHR34220:SF7">
    <property type="entry name" value="SENSOR HISTIDINE KINASE YPDA"/>
    <property type="match status" value="1"/>
</dbReference>
<feature type="transmembrane region" description="Helical" evidence="15">
    <location>
        <begin position="6"/>
        <end position="26"/>
    </location>
</feature>
<feature type="transmembrane region" description="Helical" evidence="15">
    <location>
        <begin position="77"/>
        <end position="100"/>
    </location>
</feature>
<dbReference type="RefSeq" id="WP_207669651.1">
    <property type="nucleotide sequence ID" value="NZ_SLWV01000008.1"/>
</dbReference>
<comment type="catalytic activity">
    <reaction evidence="1">
        <text>ATP + protein L-histidine = ADP + protein N-phospho-L-histidine.</text>
        <dbReference type="EC" id="2.7.13.3"/>
    </reaction>
</comment>
<dbReference type="AlphaFoldDB" id="A0A4R2L1K8"/>
<accession>A0A4R2L1K8</accession>
<dbReference type="GO" id="GO:0071555">
    <property type="term" value="P:cell wall organization"/>
    <property type="evidence" value="ECO:0007669"/>
    <property type="project" value="InterPro"/>
</dbReference>
<dbReference type="SUPFAM" id="SSF55781">
    <property type="entry name" value="GAF domain-like"/>
    <property type="match status" value="1"/>
</dbReference>
<evidence type="ECO:0000256" key="9">
    <source>
        <dbReference type="ARBA" id="ARBA00022777"/>
    </source>
</evidence>
<evidence type="ECO:0000256" key="14">
    <source>
        <dbReference type="SAM" id="Coils"/>
    </source>
</evidence>
<evidence type="ECO:0000256" key="7">
    <source>
        <dbReference type="ARBA" id="ARBA00022692"/>
    </source>
</evidence>
<dbReference type="Pfam" id="PF02518">
    <property type="entry name" value="HATPase_c"/>
    <property type="match status" value="1"/>
</dbReference>
<keyword evidence="11 15" id="KW-1133">Transmembrane helix</keyword>
<dbReference type="GO" id="GO:0005524">
    <property type="term" value="F:ATP binding"/>
    <property type="evidence" value="ECO:0007669"/>
    <property type="project" value="UniProtKB-KW"/>
</dbReference>
<evidence type="ECO:0000256" key="15">
    <source>
        <dbReference type="SAM" id="Phobius"/>
    </source>
</evidence>
<keyword evidence="14" id="KW-0175">Coiled coil</keyword>
<organism evidence="19 20">
    <name type="scientific">Marinisporobacter balticus</name>
    <dbReference type="NCBI Taxonomy" id="2018667"/>
    <lineage>
        <taxon>Bacteria</taxon>
        <taxon>Bacillati</taxon>
        <taxon>Bacillota</taxon>
        <taxon>Clostridia</taxon>
        <taxon>Peptostreptococcales</taxon>
        <taxon>Thermotaleaceae</taxon>
        <taxon>Marinisporobacter</taxon>
    </lineage>
</organism>
<dbReference type="Gene3D" id="3.30.565.10">
    <property type="entry name" value="Histidine kinase-like ATPase, C-terminal domain"/>
    <property type="match status" value="1"/>
</dbReference>
<keyword evidence="20" id="KW-1185">Reference proteome</keyword>
<evidence type="ECO:0000313" key="20">
    <source>
        <dbReference type="Proteomes" id="UP000294919"/>
    </source>
</evidence>
<keyword evidence="8" id="KW-0547">Nucleotide-binding</keyword>
<keyword evidence="10" id="KW-0067">ATP-binding</keyword>
<dbReference type="InterPro" id="IPR050640">
    <property type="entry name" value="Bact_2-comp_sensor_kinase"/>
</dbReference>
<dbReference type="EC" id="2.7.13.3" evidence="3"/>
<dbReference type="GO" id="GO:0000155">
    <property type="term" value="F:phosphorelay sensor kinase activity"/>
    <property type="evidence" value="ECO:0007669"/>
    <property type="project" value="InterPro"/>
</dbReference>
<evidence type="ECO:0000259" key="16">
    <source>
        <dbReference type="Pfam" id="PF02518"/>
    </source>
</evidence>
<evidence type="ECO:0000256" key="11">
    <source>
        <dbReference type="ARBA" id="ARBA00022989"/>
    </source>
</evidence>
<keyword evidence="9 19" id="KW-0418">Kinase</keyword>
<evidence type="ECO:0000256" key="8">
    <source>
        <dbReference type="ARBA" id="ARBA00022741"/>
    </source>
</evidence>
<dbReference type="InterPro" id="IPR011620">
    <property type="entry name" value="Sig_transdc_His_kinase_LytS_TM"/>
</dbReference>
<comment type="caution">
    <text evidence="19">The sequence shown here is derived from an EMBL/GenBank/DDBJ whole genome shotgun (WGS) entry which is preliminary data.</text>
</comment>
<evidence type="ECO:0000313" key="19">
    <source>
        <dbReference type="EMBL" id="TCO76438.1"/>
    </source>
</evidence>
<keyword evidence="12" id="KW-0902">Two-component regulatory system</keyword>
<dbReference type="Pfam" id="PF06580">
    <property type="entry name" value="His_kinase"/>
    <property type="match status" value="1"/>
</dbReference>
<feature type="transmembrane region" description="Helical" evidence="15">
    <location>
        <begin position="140"/>
        <end position="162"/>
    </location>
</feature>
<feature type="coiled-coil region" evidence="14">
    <location>
        <begin position="408"/>
        <end position="435"/>
    </location>
</feature>
<dbReference type="SUPFAM" id="SSF55874">
    <property type="entry name" value="ATPase domain of HSP90 chaperone/DNA topoisomerase II/histidine kinase"/>
    <property type="match status" value="1"/>
</dbReference>
<evidence type="ECO:0000256" key="4">
    <source>
        <dbReference type="ARBA" id="ARBA00022475"/>
    </source>
</evidence>
<evidence type="ECO:0000256" key="12">
    <source>
        <dbReference type="ARBA" id="ARBA00023012"/>
    </source>
</evidence>
<evidence type="ECO:0000256" key="10">
    <source>
        <dbReference type="ARBA" id="ARBA00022840"/>
    </source>
</evidence>
<evidence type="ECO:0000256" key="13">
    <source>
        <dbReference type="ARBA" id="ARBA00023136"/>
    </source>
</evidence>
<feature type="domain" description="Signal transduction histidine kinase internal region" evidence="17">
    <location>
        <begin position="369"/>
        <end position="447"/>
    </location>
</feature>
<evidence type="ECO:0000256" key="2">
    <source>
        <dbReference type="ARBA" id="ARBA00004651"/>
    </source>
</evidence>
<name>A0A4R2L1K8_9FIRM</name>
<dbReference type="PANTHER" id="PTHR34220">
    <property type="entry name" value="SENSOR HISTIDINE KINASE YPDA"/>
    <property type="match status" value="1"/>
</dbReference>
<feature type="transmembrane region" description="Helical" evidence="15">
    <location>
        <begin position="47"/>
        <end position="65"/>
    </location>
</feature>
<keyword evidence="5" id="KW-0597">Phosphoprotein</keyword>
<dbReference type="Proteomes" id="UP000294919">
    <property type="component" value="Unassembled WGS sequence"/>
</dbReference>
<evidence type="ECO:0000259" key="18">
    <source>
        <dbReference type="Pfam" id="PF07694"/>
    </source>
</evidence>
<dbReference type="Gene3D" id="1.10.1760.20">
    <property type="match status" value="1"/>
</dbReference>
<keyword evidence="6" id="KW-0808">Transferase</keyword>
<keyword evidence="7 15" id="KW-0812">Transmembrane</keyword>
<proteinExistence type="predicted"/>
<protein>
    <recommendedName>
        <fullName evidence="3">histidine kinase</fullName>
        <ecNumber evidence="3">2.7.13.3</ecNumber>
    </recommendedName>
</protein>
<dbReference type="InterPro" id="IPR029016">
    <property type="entry name" value="GAF-like_dom_sf"/>
</dbReference>
<comment type="subcellular location">
    <subcellularLocation>
        <location evidence="2">Cell membrane</location>
        <topology evidence="2">Multi-pass membrane protein</topology>
    </subcellularLocation>
</comment>
<keyword evidence="13 15" id="KW-0472">Membrane</keyword>
<dbReference type="EMBL" id="SLWV01000008">
    <property type="protein sequence ID" value="TCO76438.1"/>
    <property type="molecule type" value="Genomic_DNA"/>
</dbReference>
<dbReference type="InterPro" id="IPR003594">
    <property type="entry name" value="HATPase_dom"/>
</dbReference>
<evidence type="ECO:0000256" key="3">
    <source>
        <dbReference type="ARBA" id="ARBA00012438"/>
    </source>
</evidence>
<sequence>MIFIILNMILGLANKFGNLFVFAFILSRLKSFRKLVAKKPVKISDKLGLSFVFGIFGIIGTYFSIEFEGALVNTRIIGVATGGLLGGPFVGLLAGLIAGVHRGMINIGGFTTIACGISTVFEGLMAGFMGKLIQNKKKKWMYAALTGVIAESMRKISVLLFSRPFEDAVMLVKAIWIPMVVINSLGLALLFVIIDNIFSEEEKMGAQQAQLTLNIADKTLPFIKKGLGAKEIQKVAEIVCDMTEYNAVSFTDREKIVAHAGVGTVRHEIGKPIVTDITNKVLKTGEPVILERCTEIRCEYKDKNCPLESVVMFPLKENEEVIGTFKLYKGIPNAITSIDVELSSGLAKLFSTQLTIGKLEHRSKLLATAELKALQAQINPHFLFNSLTVIGSLCRINPKKARSLITHLSNTFRKNLNMNKELVELEEELNHVRSYVEIEKARFEDKLEVIYEIEKNINCMLPPLTLQPLVENAIKHGLLPKKNGGMVKIIGIKQKNEVIIHIEDDGVGIKEEKLVRLMGEDNIHKDSLGINNVNERLKGMFGELYGLQIDSKIGEGTSILLRIPIITHIEERGQSA</sequence>
<dbReference type="Pfam" id="PF07694">
    <property type="entry name" value="5TM-5TMR_LYT"/>
    <property type="match status" value="1"/>
</dbReference>